<keyword evidence="17" id="KW-1185">Reference proteome</keyword>
<feature type="transmembrane region" description="Helical" evidence="14">
    <location>
        <begin position="57"/>
        <end position="79"/>
    </location>
</feature>
<keyword evidence="10 14" id="KW-0560">Oxidoreductase</keyword>
<comment type="cofactor">
    <cofactor evidence="14 15">
        <name>heme b</name>
        <dbReference type="ChEBI" id="CHEBI:60344"/>
    </cofactor>
    <text evidence="14 15">Binds 1 heme b (iron(II)-protoporphyrin IX) group per subunit.</text>
</comment>
<evidence type="ECO:0000256" key="12">
    <source>
        <dbReference type="ARBA" id="ARBA00023136"/>
    </source>
</evidence>
<dbReference type="EC" id="1.3.99.-" evidence="14 15"/>
<organism evidence="16 17">
    <name type="scientific">Flavobacterium erciyesense</name>
    <dbReference type="NCBI Taxonomy" id="2825842"/>
    <lineage>
        <taxon>Bacteria</taxon>
        <taxon>Pseudomonadati</taxon>
        <taxon>Bacteroidota</taxon>
        <taxon>Flavobacteriia</taxon>
        <taxon>Flavobacteriales</taxon>
        <taxon>Flavobacteriaceae</taxon>
        <taxon>Flavobacterium</taxon>
    </lineage>
</organism>
<gene>
    <name evidence="16" type="ORF">KBJ98_13925</name>
</gene>
<dbReference type="HAMAP" id="MF_02239">
    <property type="entry name" value="HemJ"/>
    <property type="match status" value="1"/>
</dbReference>
<evidence type="ECO:0000313" key="17">
    <source>
        <dbReference type="Proteomes" id="UP000679008"/>
    </source>
</evidence>
<dbReference type="EMBL" id="JAGPXB010000017">
    <property type="protein sequence ID" value="MBQ0909808.1"/>
    <property type="molecule type" value="Genomic_DNA"/>
</dbReference>
<evidence type="ECO:0000256" key="6">
    <source>
        <dbReference type="ARBA" id="ARBA00022617"/>
    </source>
</evidence>
<feature type="transmembrane region" description="Helical" evidence="14">
    <location>
        <begin position="127"/>
        <end position="148"/>
    </location>
</feature>
<comment type="caution">
    <text evidence="16">The sequence shown here is derived from an EMBL/GenBank/DDBJ whole genome shotgun (WGS) entry which is preliminary data.</text>
</comment>
<proteinExistence type="inferred from homology"/>
<feature type="transmembrane region" description="Helical" evidence="14">
    <location>
        <begin position="154"/>
        <end position="175"/>
    </location>
</feature>
<evidence type="ECO:0000256" key="5">
    <source>
        <dbReference type="ARBA" id="ARBA00022475"/>
    </source>
</evidence>
<reference evidence="16 17" key="1">
    <citation type="submission" date="2021-04" db="EMBL/GenBank/DDBJ databases">
        <title>Description of novel Flavobacterium sp. F-328.</title>
        <authorList>
            <person name="Saticioglu I.B."/>
        </authorList>
    </citation>
    <scope>NUCLEOTIDE SEQUENCE [LARGE SCALE GENOMIC DNA]</scope>
    <source>
        <strain evidence="16 17">F-328</strain>
    </source>
</reference>
<keyword evidence="11 14" id="KW-0408">Iron</keyword>
<evidence type="ECO:0000256" key="1">
    <source>
        <dbReference type="ARBA" id="ARBA00004651"/>
    </source>
</evidence>
<comment type="catalytic activity">
    <reaction evidence="13 14 15">
        <text>protoporphyrinogen IX + 3 A = protoporphyrin IX + 3 AH2</text>
        <dbReference type="Rhea" id="RHEA:62000"/>
        <dbReference type="ChEBI" id="CHEBI:13193"/>
        <dbReference type="ChEBI" id="CHEBI:17499"/>
        <dbReference type="ChEBI" id="CHEBI:57306"/>
        <dbReference type="ChEBI" id="CHEBI:57307"/>
    </reaction>
</comment>
<evidence type="ECO:0000256" key="13">
    <source>
        <dbReference type="ARBA" id="ARBA00048390"/>
    </source>
</evidence>
<feature type="binding site" description="axial binding residue" evidence="14">
    <location>
        <position position="11"/>
    </location>
    <ligand>
        <name>heme</name>
        <dbReference type="ChEBI" id="CHEBI:30413"/>
    </ligand>
    <ligandPart>
        <name>Fe</name>
        <dbReference type="ChEBI" id="CHEBI:18248"/>
    </ligandPart>
</feature>
<dbReference type="PANTHER" id="PTHR40255">
    <property type="entry name" value="UPF0093 MEMBRANE PROTEIN SLR1790"/>
    <property type="match status" value="1"/>
</dbReference>
<evidence type="ECO:0000256" key="3">
    <source>
        <dbReference type="ARBA" id="ARBA00006501"/>
    </source>
</evidence>
<comment type="function">
    <text evidence="14 15">Catalyzes the oxidation of protoporphyrinogen IX to protoporphyrin IX.</text>
</comment>
<keyword evidence="9 14" id="KW-1133">Transmembrane helix</keyword>
<dbReference type="Pfam" id="PF03653">
    <property type="entry name" value="UPF0093"/>
    <property type="match status" value="1"/>
</dbReference>
<comment type="subcellular location">
    <subcellularLocation>
        <location evidence="1 14">Cell membrane</location>
        <topology evidence="1 14">Multi-pass membrane protein</topology>
    </subcellularLocation>
</comment>
<keyword evidence="8 14" id="KW-0479">Metal-binding</keyword>
<feature type="transmembrane region" description="Helical" evidence="14">
    <location>
        <begin position="85"/>
        <end position="106"/>
    </location>
</feature>
<dbReference type="PIRSF" id="PIRSF004638">
    <property type="entry name" value="UCP004638"/>
    <property type="match status" value="1"/>
</dbReference>
<evidence type="ECO:0000256" key="2">
    <source>
        <dbReference type="ARBA" id="ARBA00005073"/>
    </source>
</evidence>
<dbReference type="InterPro" id="IPR005265">
    <property type="entry name" value="HemJ-like"/>
</dbReference>
<accession>A0ABS5D732</accession>
<keyword evidence="5 14" id="KW-1003">Cell membrane</keyword>
<evidence type="ECO:0000256" key="15">
    <source>
        <dbReference type="PIRNR" id="PIRNR004638"/>
    </source>
</evidence>
<keyword evidence="12 14" id="KW-0472">Membrane</keyword>
<feature type="binding site" description="axial binding residue" evidence="14">
    <location>
        <position position="95"/>
    </location>
    <ligand>
        <name>heme</name>
        <dbReference type="ChEBI" id="CHEBI:30413"/>
    </ligand>
    <ligandPart>
        <name>Fe</name>
        <dbReference type="ChEBI" id="CHEBI:18248"/>
    </ligandPart>
</feature>
<dbReference type="PANTHER" id="PTHR40255:SF1">
    <property type="entry name" value="PROTOPORPHYRINOGEN IX OXIDASE"/>
    <property type="match status" value="1"/>
</dbReference>
<keyword evidence="7 14" id="KW-0812">Transmembrane</keyword>
<comment type="subunit">
    <text evidence="14">Homodimer.</text>
</comment>
<feature type="transmembrane region" description="Helical" evidence="14">
    <location>
        <begin position="12"/>
        <end position="30"/>
    </location>
</feature>
<sequence length="184" mass="22112">MEFYNYIKSLHLIFVITWFAGLFYIVRLFVYQIEAAAKPSPEKEILQNQYKIMTYRLWYIITWPSAVLASIFAFWMLFFTELGQAWLQMPWMHVKLGFVFALYLYHAKCQQIFNQLQRNEVKYSTNFMRLWNEGATIILFAVVFLVILKNAVNWIYGVVGIFLFSIIIMLGFKFYKKIRERNNS</sequence>
<evidence type="ECO:0000256" key="9">
    <source>
        <dbReference type="ARBA" id="ARBA00022989"/>
    </source>
</evidence>
<protein>
    <recommendedName>
        <fullName evidence="4 14">Protoporphyrinogen IX oxidase</fullName>
        <shortName evidence="14">PPO</shortName>
        <ecNumber evidence="14 15">1.3.99.-</ecNumber>
    </recommendedName>
</protein>
<dbReference type="RefSeq" id="WP_210791538.1">
    <property type="nucleotide sequence ID" value="NZ_JAGPXB010000017.1"/>
</dbReference>
<comment type="similarity">
    <text evidence="3 14 15">Belongs to the HemJ family.</text>
</comment>
<name>A0ABS5D732_9FLAO</name>
<evidence type="ECO:0000256" key="8">
    <source>
        <dbReference type="ARBA" id="ARBA00022723"/>
    </source>
</evidence>
<evidence type="ECO:0000256" key="11">
    <source>
        <dbReference type="ARBA" id="ARBA00023004"/>
    </source>
</evidence>
<evidence type="ECO:0000256" key="14">
    <source>
        <dbReference type="HAMAP-Rule" id="MF_02239"/>
    </source>
</evidence>
<keyword evidence="6 14" id="KW-0349">Heme</keyword>
<dbReference type="Proteomes" id="UP000679008">
    <property type="component" value="Unassembled WGS sequence"/>
</dbReference>
<evidence type="ECO:0000256" key="10">
    <source>
        <dbReference type="ARBA" id="ARBA00023002"/>
    </source>
</evidence>
<evidence type="ECO:0000256" key="7">
    <source>
        <dbReference type="ARBA" id="ARBA00022692"/>
    </source>
</evidence>
<evidence type="ECO:0000313" key="16">
    <source>
        <dbReference type="EMBL" id="MBQ0909808.1"/>
    </source>
</evidence>
<comment type="pathway">
    <text evidence="2 14 15">Porphyrin-containing compound metabolism; protoporphyrin-IX biosynthesis; protoporphyrin-IX from protoporphyrinogen-IX: step 1/1.</text>
</comment>
<evidence type="ECO:0000256" key="4">
    <source>
        <dbReference type="ARBA" id="ARBA00017504"/>
    </source>
</evidence>